<dbReference type="Pfam" id="PF06512">
    <property type="entry name" value="Na_trans_assoc"/>
    <property type="match status" value="1"/>
</dbReference>
<comment type="caution">
    <text evidence="12">The sequence shown here is derived from an EMBL/GenBank/DDBJ whole genome shotgun (WGS) entry which is preliminary data.</text>
</comment>
<feature type="domain" description="Sodium ion transport-associated" evidence="11">
    <location>
        <begin position="1103"/>
        <end position="1324"/>
    </location>
</feature>
<feature type="compositionally biased region" description="Basic residues" evidence="9">
    <location>
        <begin position="559"/>
        <end position="573"/>
    </location>
</feature>
<feature type="transmembrane region" description="Helical" evidence="8">
    <location>
        <begin position="888"/>
        <end position="907"/>
    </location>
</feature>
<dbReference type="PANTHER" id="PTHR10037">
    <property type="entry name" value="VOLTAGE-GATED CATION CHANNEL CALCIUM AND SODIUM"/>
    <property type="match status" value="1"/>
</dbReference>
<feature type="region of interest" description="Disordered" evidence="9">
    <location>
        <begin position="29"/>
        <end position="49"/>
    </location>
</feature>
<comment type="function">
    <text evidence="8">Mediates the voltage-dependent sodium ion permeability of excitable membranes. Assuming opened or closed conformations in response to the voltage difference across the membrane, the protein forms a sodium-selective channel through which Na(+) ions may pass in accordance with their electrochemical gradient.</text>
</comment>
<keyword evidence="6 8" id="KW-0472">Membrane</keyword>
<keyword evidence="3 8" id="KW-0812">Transmembrane</keyword>
<feature type="compositionally biased region" description="Basic and acidic residues" evidence="9">
    <location>
        <begin position="2189"/>
        <end position="2205"/>
    </location>
</feature>
<evidence type="ECO:0000256" key="2">
    <source>
        <dbReference type="ARBA" id="ARBA00022475"/>
    </source>
</evidence>
<feature type="region of interest" description="Disordered" evidence="9">
    <location>
        <begin position="2264"/>
        <end position="2296"/>
    </location>
</feature>
<feature type="region of interest" description="Disordered" evidence="9">
    <location>
        <begin position="528"/>
        <end position="592"/>
    </location>
</feature>
<dbReference type="Gene3D" id="1.20.5.1190">
    <property type="entry name" value="iswi atpase"/>
    <property type="match status" value="1"/>
</dbReference>
<feature type="transmembrane region" description="Helical" evidence="8">
    <location>
        <begin position="129"/>
        <end position="148"/>
    </location>
</feature>
<evidence type="ECO:0000256" key="6">
    <source>
        <dbReference type="ARBA" id="ARBA00023136"/>
    </source>
</evidence>
<keyword evidence="8" id="KW-0407">Ion channel</keyword>
<feature type="region of interest" description="Disordered" evidence="9">
    <location>
        <begin position="684"/>
        <end position="703"/>
    </location>
</feature>
<dbReference type="Proteomes" id="UP001642483">
    <property type="component" value="Unassembled WGS sequence"/>
</dbReference>
<feature type="transmembrane region" description="Helical" evidence="8">
    <location>
        <begin position="1670"/>
        <end position="1688"/>
    </location>
</feature>
<feature type="domain" description="Ion transport" evidence="10">
    <location>
        <begin position="129"/>
        <end position="499"/>
    </location>
</feature>
<organism evidence="12 13">
    <name type="scientific">Clavelina lepadiformis</name>
    <name type="common">Light-bulb sea squirt</name>
    <name type="synonym">Ascidia lepadiformis</name>
    <dbReference type="NCBI Taxonomy" id="159417"/>
    <lineage>
        <taxon>Eukaryota</taxon>
        <taxon>Metazoa</taxon>
        <taxon>Chordata</taxon>
        <taxon>Tunicata</taxon>
        <taxon>Ascidiacea</taxon>
        <taxon>Aplousobranchia</taxon>
        <taxon>Clavelinidae</taxon>
        <taxon>Clavelina</taxon>
    </lineage>
</organism>
<comment type="caution">
    <text evidence="8">Lacks conserved residue(s) required for the propagation of feature annotation.</text>
</comment>
<evidence type="ECO:0000313" key="12">
    <source>
        <dbReference type="EMBL" id="CAK8674511.1"/>
    </source>
</evidence>
<feature type="transmembrane region" description="Helical" evidence="8">
    <location>
        <begin position="927"/>
        <end position="948"/>
    </location>
</feature>
<feature type="compositionally biased region" description="Basic and acidic residues" evidence="9">
    <location>
        <begin position="576"/>
        <end position="592"/>
    </location>
</feature>
<dbReference type="Gene3D" id="1.20.120.350">
    <property type="entry name" value="Voltage-gated potassium channels. Chain C"/>
    <property type="match status" value="4"/>
</dbReference>
<feature type="compositionally biased region" description="Polar residues" evidence="9">
    <location>
        <begin position="2279"/>
        <end position="2288"/>
    </location>
</feature>
<keyword evidence="7" id="KW-1015">Disulfide bond</keyword>
<dbReference type="InterPro" id="IPR001696">
    <property type="entry name" value="Na_channel_asu"/>
</dbReference>
<feature type="transmembrane region" description="Helical" evidence="8">
    <location>
        <begin position="1832"/>
        <end position="1854"/>
    </location>
</feature>
<keyword evidence="8" id="KW-0894">Sodium channel</keyword>
<keyword evidence="4" id="KW-0677">Repeat</keyword>
<keyword evidence="8" id="KW-0915">Sodium</keyword>
<feature type="region of interest" description="Disordered" evidence="9">
    <location>
        <begin position="2071"/>
        <end position="2118"/>
    </location>
</feature>
<comment type="similarity">
    <text evidence="8">Belongs to the sodium channel (TC 1.A.1.10) family.</text>
</comment>
<evidence type="ECO:0000256" key="9">
    <source>
        <dbReference type="SAM" id="MobiDB-lite"/>
    </source>
</evidence>
<feature type="transmembrane region" description="Helical" evidence="8">
    <location>
        <begin position="1059"/>
        <end position="1084"/>
    </location>
</feature>
<feature type="transmembrane region" description="Helical" evidence="8">
    <location>
        <begin position="1461"/>
        <end position="1481"/>
    </location>
</feature>
<feature type="transmembrane region" description="Helical" evidence="8">
    <location>
        <begin position="1329"/>
        <end position="1348"/>
    </location>
</feature>
<evidence type="ECO:0000259" key="10">
    <source>
        <dbReference type="Pfam" id="PF00520"/>
    </source>
</evidence>
<dbReference type="InterPro" id="IPR027359">
    <property type="entry name" value="Volt_channel_dom_sf"/>
</dbReference>
<evidence type="ECO:0000256" key="1">
    <source>
        <dbReference type="ARBA" id="ARBA00004651"/>
    </source>
</evidence>
<keyword evidence="2" id="KW-1003">Cell membrane</keyword>
<feature type="transmembrane region" description="Helical" evidence="8">
    <location>
        <begin position="980"/>
        <end position="1002"/>
    </location>
</feature>
<evidence type="ECO:0000259" key="11">
    <source>
        <dbReference type="Pfam" id="PF06512"/>
    </source>
</evidence>
<evidence type="ECO:0000256" key="3">
    <source>
        <dbReference type="ARBA" id="ARBA00022692"/>
    </source>
</evidence>
<feature type="transmembrane region" description="Helical" evidence="8">
    <location>
        <begin position="1700"/>
        <end position="1719"/>
    </location>
</feature>
<evidence type="ECO:0000256" key="4">
    <source>
        <dbReference type="ARBA" id="ARBA00022737"/>
    </source>
</evidence>
<feature type="region of interest" description="Disordered" evidence="9">
    <location>
        <begin position="1228"/>
        <end position="1256"/>
    </location>
</feature>
<name>A0ABP0F6R3_CLALP</name>
<dbReference type="Gene3D" id="1.10.287.70">
    <property type="match status" value="4"/>
</dbReference>
<proteinExistence type="inferred from homology"/>
<feature type="transmembrane region" description="Helical" evidence="8">
    <location>
        <begin position="859"/>
        <end position="876"/>
    </location>
</feature>
<dbReference type="InterPro" id="IPR010526">
    <property type="entry name" value="Na_trans_assoc_dom"/>
</dbReference>
<dbReference type="PRINTS" id="PR00170">
    <property type="entry name" value="NACHANNEL"/>
</dbReference>
<feature type="transmembrane region" description="Helical" evidence="8">
    <location>
        <begin position="1397"/>
        <end position="1417"/>
    </location>
</feature>
<feature type="transmembrane region" description="Helical" evidence="8">
    <location>
        <begin position="1584"/>
        <end position="1608"/>
    </location>
</feature>
<keyword evidence="8" id="KW-0851">Voltage-gated channel</keyword>
<feature type="transmembrane region" description="Helical" evidence="8">
    <location>
        <begin position="1544"/>
        <end position="1564"/>
    </location>
</feature>
<evidence type="ECO:0000256" key="5">
    <source>
        <dbReference type="ARBA" id="ARBA00022989"/>
    </source>
</evidence>
<feature type="region of interest" description="Disordered" evidence="9">
    <location>
        <begin position="2153"/>
        <end position="2231"/>
    </location>
</feature>
<keyword evidence="8" id="KW-0739">Sodium transport</keyword>
<feature type="transmembrane region" description="Helical" evidence="8">
    <location>
        <begin position="1369"/>
        <end position="1385"/>
    </location>
</feature>
<feature type="transmembrane region" description="Helical" evidence="8">
    <location>
        <begin position="467"/>
        <end position="495"/>
    </location>
</feature>
<feature type="transmembrane region" description="Helical" evidence="8">
    <location>
        <begin position="1784"/>
        <end position="1812"/>
    </location>
</feature>
<reference evidence="12 13" key="1">
    <citation type="submission" date="2024-02" db="EMBL/GenBank/DDBJ databases">
        <authorList>
            <person name="Daric V."/>
            <person name="Darras S."/>
        </authorList>
    </citation>
    <scope>NUCLEOTIDE SEQUENCE [LARGE SCALE GENOMIC DNA]</scope>
</reference>
<dbReference type="InterPro" id="IPR044564">
    <property type="entry name" value="Na_chnl_inactivation_gate"/>
</dbReference>
<gene>
    <name evidence="12" type="ORF">CVLEPA_LOCUS4203</name>
</gene>
<dbReference type="Gene3D" id="1.10.238.10">
    <property type="entry name" value="EF-hand"/>
    <property type="match status" value="1"/>
</dbReference>
<feature type="transmembrane region" description="Helical" evidence="8">
    <location>
        <begin position="1886"/>
        <end position="1911"/>
    </location>
</feature>
<evidence type="ECO:0000256" key="8">
    <source>
        <dbReference type="RuleBase" id="RU361132"/>
    </source>
</evidence>
<feature type="transmembrane region" description="Helical" evidence="8">
    <location>
        <begin position="233"/>
        <end position="254"/>
    </location>
</feature>
<feature type="domain" description="Ion transport" evidence="10">
    <location>
        <begin position="858"/>
        <end position="1089"/>
    </location>
</feature>
<accession>A0ABP0F6R3</accession>
<dbReference type="InterPro" id="IPR005821">
    <property type="entry name" value="Ion_trans_dom"/>
</dbReference>
<feature type="domain" description="Ion transport" evidence="10">
    <location>
        <begin position="1665"/>
        <end position="1921"/>
    </location>
</feature>
<evidence type="ECO:0000256" key="7">
    <source>
        <dbReference type="ARBA" id="ARBA00023157"/>
    </source>
</evidence>
<dbReference type="PANTHER" id="PTHR10037:SF288">
    <property type="entry name" value="SODIUM CHANNEL PROTEIN PARA"/>
    <property type="match status" value="1"/>
</dbReference>
<dbReference type="EMBL" id="CAWYQH010000013">
    <property type="protein sequence ID" value="CAK8674511.1"/>
    <property type="molecule type" value="Genomic_DNA"/>
</dbReference>
<sequence length="2296" mass="261121">MSLELLDVAFVKLTRNLIKEQERRIANTNDRRRKKTFKEDEAEEASRKLDPVADLEQGKTLPEYLQGDVDESQLCVPLVDPDPYYHDKNTFIILDNKYSIYRFSASRALLCISPLNFVRRAALKTLINPFFNGLIMLTIVVNCIFMAMDTESMPWVDTYVEKIFLGIYTFEMIVKILSRGFVFAPFTYMRDPWNVLDISVIVTAYLDIALAKIGEGGKIPGMAALRAFRVLRALKAISVIPGLKAIVSALIESVKALKDVMILTLFCLAVFALIGLQLFKGSLLKKCIKTWPPDINSTFNKSWYNKNLTLLNFPIFVWDYRVDPELLLSQFALLTDSGEKIAYSSSRYNESIPGHLISLPMPCDGHENITKCPKQDILFWNNDISFADWVGDECNYCYVNNAPLVCGSGSAGKCWDGYSCYEGGINPNFGYTSYDTFYWAFLSLFRLMAQDYWENLYQLTIRSNGQLYLIFFMVVIFLGSFYLVNLILAVVAMAYEEQHQIIAEEDERKKKLVELKKKQLESIRNELERELESRQQSRRASHVTDSGGRGSPALSATGFHHHNSSINRNKRPSKSSQREKKQKEKDARRTATDLAREIARDASDAPPHIRSGLINDAVAQIHQSNHDDLEAAHIPHPHSILKSPNITPRPSLRGLRMSPIVRKREFICHTDDSVELVERCSRFGKRKSSNNSGHDSDFGDDEHSDHLSIDDVILGKSPHVDKLSHHVHMAERDSNGTAVDRNGMVSIVHYQGHPNNCPDVLLHNVNEMESLSIDSEQNHMDTLRPSTQRQRMYSIDLLSDSELLRLREQARSRVSLMSEKEEESGRLWRRITRLLLIWECCGCWVKVQKFMRLICDDPFFDLMITLCIVVNTTFMAMEKHPATDEYKVMLLTANNVFTVIFAMEMVIKMIGLQPYYYFQEAWNCFDSIIVSVSLLELVMSDLPGVSVLRTFRLMRVFKLAKSWPTLNMLIKIIGNSMGSLGNLTLVLCILLFIFAVVGMQLFRDKYKAFDPEGAMRWHMKDFSHSFLIVFRILCGEWIETMWDCMETGRDATGFDISAFCIPFFMLVQVVGNLVVLNLFLALLLSSFSADSFSSDTSEEEPPNSIQLSVIRIKRWIVFIRSKARSCKETIVISCRRKLKGSPESIGLDVKAVDSSCNTNSMQRTDVVTVLVEPPSTCAFENDGGVTSRPANTLECRYEISFHHRSNSRIEQDLTKDVEKVPIASLDSDFENKSDSESDDSSVLTKRSGVSDDSESCTTISNSEYERMQIDGGGKANQADNNTIADEPISCWPQKCVAKFPFCDPPIPEGGCCRVWWNARKICFRIVEHSWFETFIIFMILLSSAALAFEDVYYHDRKQLKSILKYADRIFTYVFIFEMLLKWIAYGFKKYFTNAWCWLDFFIVGVSIVGLVAEMTNLNNVSSIRSLRTLRALRPLRAMSRFEGMKVVVNALIGAIPSIVNVLLVCLIFWLIFSIMGVNLFAGKFQKCLNRMTGEKLAWKNYTHVFPDNSTQFYENINKTVCYEINQFDPTIVWTNNNVNFDNAFGGYLALMQVATFKGWMAVMYDAVDMTAQDEQPSFEYSVGAYYYFVAFIVFGSFFTLNLFIGVIIENFNQQKKKLGGQDIFMTEEQRKYYNAMKKLGSKKPQKPVPRPKNKFQAWVFDIITHQMFEIAIMILIIANMITMMIEYHNMPPDFTAVLEYINYVFVAIFTGEAIIKIFALRHHYFKNPWNVFDFVVVILSIGGSAMGELLRKYFVQPTLFRIIRLARVGRILRLIKGAKGIRTLLFALMMSLPALVNIALLLMLVMFIYSIFGMSQFAFVHRGGIMDDLFNFETFANSFLCLFMVTTSAGWAGLLMPILQNPPDCNPDLRNRPGDYSRGDCGNSSIGVFLFVTYLIITFLIVVNMYIAIILENFGVATEESTDPLGEDDFEMFYEVWERFDAKATQFISYEHLSDFVDSLEPPLRVAKPNGGSLTAMDLPMVMGDRLHCLDVLFALTKMVLGESEELEGLRSQMEDKFMASNPSKASYEPITTTLRRKQEELSTVKIQKWWRKIRIVRSVRMNSSFMLTSEKGSFDGDDNANAPGGVTLSDQEKNSNDNNGKKILPPPTYDRVVTANNSDLYSRPSMLVEAELAGRRPDAFHQENDEFLKLMSSTPSTTSPLETSSFASSTSTPHGEAAKGKQRNSIFGDRRGSSDMTRTPRLENRGASASFAPEHTESDAENNNDGANRESDVTFVGNVQLNDNRSEQLQGAVVRNDQTDVKPNLVRAPPEFPVNHVITPSNNMDQSQNDKRFAS</sequence>
<keyword evidence="8" id="KW-0406">Ion transport</keyword>
<dbReference type="CDD" id="cd13433">
    <property type="entry name" value="Na_channel_gate"/>
    <property type="match status" value="1"/>
</dbReference>
<feature type="compositionally biased region" description="Low complexity" evidence="9">
    <location>
        <begin position="2153"/>
        <end position="2166"/>
    </location>
</feature>
<feature type="transmembrane region" description="Helical" evidence="8">
    <location>
        <begin position="260"/>
        <end position="279"/>
    </location>
</feature>
<dbReference type="InterPro" id="IPR043203">
    <property type="entry name" value="VGCC_Ca_Na"/>
</dbReference>
<dbReference type="Pfam" id="PF00520">
    <property type="entry name" value="Ion_trans"/>
    <property type="match status" value="4"/>
</dbReference>
<dbReference type="SUPFAM" id="SSF81324">
    <property type="entry name" value="Voltage-gated potassium channels"/>
    <property type="match status" value="4"/>
</dbReference>
<feature type="compositionally biased region" description="Basic and acidic residues" evidence="9">
    <location>
        <begin position="694"/>
        <end position="703"/>
    </location>
</feature>
<keyword evidence="8" id="KW-0813">Transport</keyword>
<comment type="subcellular location">
    <subcellularLocation>
        <location evidence="1 8">Cell membrane</location>
        <topology evidence="1 8">Multi-pass membrane protein</topology>
    </subcellularLocation>
</comment>
<evidence type="ECO:0000313" key="13">
    <source>
        <dbReference type="Proteomes" id="UP001642483"/>
    </source>
</evidence>
<keyword evidence="13" id="KW-1185">Reference proteome</keyword>
<feature type="domain" description="Ion transport" evidence="10">
    <location>
        <begin position="1328"/>
        <end position="1617"/>
    </location>
</feature>
<protein>
    <recommendedName>
        <fullName evidence="8">Sodium channel protein</fullName>
    </recommendedName>
</protein>
<keyword evidence="5 8" id="KW-1133">Transmembrane helix</keyword>